<dbReference type="SUPFAM" id="SSF52540">
    <property type="entry name" value="P-loop containing nucleoside triphosphate hydrolases"/>
    <property type="match status" value="1"/>
</dbReference>
<evidence type="ECO:0000256" key="3">
    <source>
        <dbReference type="ARBA" id="ARBA00010290"/>
    </source>
</evidence>
<proteinExistence type="inferred from homology"/>
<dbReference type="PANTHER" id="PTHR45909:SF1">
    <property type="entry name" value="ADP-RIBOSYLATION FACTOR-RELATED PROTEIN 1"/>
    <property type="match status" value="1"/>
</dbReference>
<dbReference type="EMBL" id="GDKF01010422">
    <property type="protein sequence ID" value="JAT68200.1"/>
    <property type="molecule type" value="Transcribed_RNA"/>
</dbReference>
<dbReference type="AlphaFoldDB" id="A0A1D1ZMI6"/>
<evidence type="ECO:0000259" key="15">
    <source>
        <dbReference type="SMART" id="SM00382"/>
    </source>
</evidence>
<evidence type="ECO:0000256" key="5">
    <source>
        <dbReference type="ARBA" id="ARBA00022692"/>
    </source>
</evidence>
<dbReference type="GO" id="GO:0006886">
    <property type="term" value="P:intracellular protein transport"/>
    <property type="evidence" value="ECO:0007669"/>
    <property type="project" value="TreeGrafter"/>
</dbReference>
<evidence type="ECO:0000256" key="10">
    <source>
        <dbReference type="ARBA" id="ARBA00022989"/>
    </source>
</evidence>
<dbReference type="GO" id="GO:0003924">
    <property type="term" value="F:GTPase activity"/>
    <property type="evidence" value="ECO:0007669"/>
    <property type="project" value="TreeGrafter"/>
</dbReference>
<evidence type="ECO:0000256" key="9">
    <source>
        <dbReference type="ARBA" id="ARBA00022892"/>
    </source>
</evidence>
<evidence type="ECO:0000256" key="6">
    <source>
        <dbReference type="ARBA" id="ARBA00022707"/>
    </source>
</evidence>
<feature type="non-terminal residue" evidence="16">
    <location>
        <position position="1"/>
    </location>
</feature>
<evidence type="ECO:0000256" key="13">
    <source>
        <dbReference type="ARBA" id="ARBA00023170"/>
    </source>
</evidence>
<feature type="domain" description="AAA+ ATPase" evidence="15">
    <location>
        <begin position="74"/>
        <end position="222"/>
    </location>
</feature>
<dbReference type="SMART" id="SM00382">
    <property type="entry name" value="AAA"/>
    <property type="match status" value="1"/>
</dbReference>
<comment type="subcellular location">
    <subcellularLocation>
        <location evidence="1">Endoplasmic reticulum membrane</location>
        <topology evidence="1">Single-pass membrane protein</topology>
    </subcellularLocation>
</comment>
<comment type="similarity">
    <text evidence="2">Belongs to the SRP receptor beta subunit family.</text>
</comment>
<dbReference type="PANTHER" id="PTHR45909">
    <property type="entry name" value="ADP-RIBOSYLATION FACTOR-RELATED PROTEIN 1"/>
    <property type="match status" value="1"/>
</dbReference>
<keyword evidence="9" id="KW-0813">Transport</keyword>
<feature type="transmembrane region" description="Helical" evidence="14">
    <location>
        <begin position="50"/>
        <end position="69"/>
    </location>
</feature>
<keyword evidence="5 14" id="KW-0812">Transmembrane</keyword>
<dbReference type="InterPro" id="IPR019009">
    <property type="entry name" value="SRP_receptor_beta_su"/>
</dbReference>
<name>A0A1D1ZMI6_AUXPR</name>
<evidence type="ECO:0000256" key="14">
    <source>
        <dbReference type="SAM" id="Phobius"/>
    </source>
</evidence>
<dbReference type="GO" id="GO:0005525">
    <property type="term" value="F:GTP binding"/>
    <property type="evidence" value="ECO:0007669"/>
    <property type="project" value="UniProtKB-KW"/>
</dbReference>
<dbReference type="InterPro" id="IPR027417">
    <property type="entry name" value="P-loop_NTPase"/>
</dbReference>
<keyword evidence="13" id="KW-0675">Receptor</keyword>
<evidence type="ECO:0000256" key="2">
    <source>
        <dbReference type="ARBA" id="ARBA00005619"/>
    </source>
</evidence>
<evidence type="ECO:0000256" key="7">
    <source>
        <dbReference type="ARBA" id="ARBA00022741"/>
    </source>
</evidence>
<comment type="similarity">
    <text evidence="3">Belongs to the small GTPase superfamily. Arf family.</text>
</comment>
<sequence length="286" mass="30516">CSLDDFIATHVQACSSDDLVALNLACSIRSMSPDMEEAWHSLFGSGVQPFHIAFTILAVIGLIFIISVARSRPNGRNILILGPTGSGKTTLFHRLQYGSTLNGTVASMEPREVTTNLASDKSPAARPVNLVDIPGHPRVRDTWLAWEKSAQGIVFLVDAVDFLPHKSAIAEQLYDVLTHPSVVGRRLPILLVCNKSDMGVKAHSVDFIRKRLEKELDLLQTTRSALEDVGGGRAASTRLLPPGAQAFTLAALQAATGIEVGTASASAQEGDGVGLVEAFVRRCAPA</sequence>
<accession>A0A1D1ZMI6</accession>
<evidence type="ECO:0000256" key="8">
    <source>
        <dbReference type="ARBA" id="ARBA00022824"/>
    </source>
</evidence>
<evidence type="ECO:0000256" key="11">
    <source>
        <dbReference type="ARBA" id="ARBA00023134"/>
    </source>
</evidence>
<keyword evidence="9" id="KW-0931">ER-Golgi transport</keyword>
<dbReference type="GO" id="GO:0005789">
    <property type="term" value="C:endoplasmic reticulum membrane"/>
    <property type="evidence" value="ECO:0007669"/>
    <property type="project" value="UniProtKB-SubCell"/>
</dbReference>
<keyword evidence="6" id="KW-0519">Myristate</keyword>
<evidence type="ECO:0000256" key="4">
    <source>
        <dbReference type="ARBA" id="ARBA00020256"/>
    </source>
</evidence>
<dbReference type="GO" id="GO:0005794">
    <property type="term" value="C:Golgi apparatus"/>
    <property type="evidence" value="ECO:0007669"/>
    <property type="project" value="TreeGrafter"/>
</dbReference>
<dbReference type="GO" id="GO:0043001">
    <property type="term" value="P:Golgi to plasma membrane protein transport"/>
    <property type="evidence" value="ECO:0007669"/>
    <property type="project" value="TreeGrafter"/>
</dbReference>
<evidence type="ECO:0000256" key="12">
    <source>
        <dbReference type="ARBA" id="ARBA00023136"/>
    </source>
</evidence>
<dbReference type="InterPro" id="IPR024156">
    <property type="entry name" value="Small_GTPase_ARF"/>
</dbReference>
<organism evidence="16">
    <name type="scientific">Auxenochlorella protothecoides</name>
    <name type="common">Green microalga</name>
    <name type="synonym">Chlorella protothecoides</name>
    <dbReference type="NCBI Taxonomy" id="3075"/>
    <lineage>
        <taxon>Eukaryota</taxon>
        <taxon>Viridiplantae</taxon>
        <taxon>Chlorophyta</taxon>
        <taxon>core chlorophytes</taxon>
        <taxon>Trebouxiophyceae</taxon>
        <taxon>Chlorellales</taxon>
        <taxon>Chlorellaceae</taxon>
        <taxon>Auxenochlorella</taxon>
    </lineage>
</organism>
<gene>
    <name evidence="16" type="ORF">g.1654</name>
</gene>
<dbReference type="Gene3D" id="3.40.50.300">
    <property type="entry name" value="P-loop containing nucleotide triphosphate hydrolases"/>
    <property type="match status" value="1"/>
</dbReference>
<dbReference type="InterPro" id="IPR003593">
    <property type="entry name" value="AAA+_ATPase"/>
</dbReference>
<evidence type="ECO:0000256" key="1">
    <source>
        <dbReference type="ARBA" id="ARBA00004389"/>
    </source>
</evidence>
<keyword evidence="10 14" id="KW-1133">Transmembrane helix</keyword>
<protein>
    <recommendedName>
        <fullName evidence="4">Signal recognition particle receptor subunit beta</fullName>
    </recommendedName>
</protein>
<evidence type="ECO:0000313" key="16">
    <source>
        <dbReference type="EMBL" id="JAT68200.1"/>
    </source>
</evidence>
<reference evidence="16" key="1">
    <citation type="submission" date="2015-08" db="EMBL/GenBank/DDBJ databases">
        <authorList>
            <person name="Babu N.S."/>
            <person name="Beckwith C.J."/>
            <person name="Beseler K.G."/>
            <person name="Brison A."/>
            <person name="Carone J.V."/>
            <person name="Caskin T.P."/>
            <person name="Diamond M."/>
            <person name="Durham M.E."/>
            <person name="Foxe J.M."/>
            <person name="Go M."/>
            <person name="Henderson B.A."/>
            <person name="Jones I.B."/>
            <person name="McGettigan J.A."/>
            <person name="Micheletti S.J."/>
            <person name="Nasrallah M.E."/>
            <person name="Ortiz D."/>
            <person name="Piller C.R."/>
            <person name="Privatt S.R."/>
            <person name="Schneider S.L."/>
            <person name="Sharp S."/>
            <person name="Smith T.C."/>
            <person name="Stanton J.D."/>
            <person name="Ullery H.E."/>
            <person name="Wilson R.J."/>
            <person name="Serrano M.G."/>
            <person name="Buck G."/>
            <person name="Lee V."/>
            <person name="Wang Y."/>
            <person name="Carvalho R."/>
            <person name="Voegtly L."/>
            <person name="Shi R."/>
            <person name="Duckworth R."/>
            <person name="Johnson A."/>
            <person name="Loviza R."/>
            <person name="Walstead R."/>
            <person name="Shah Z."/>
            <person name="Kiflezghi M."/>
            <person name="Wade K."/>
            <person name="Ball S.L."/>
            <person name="Bradley K.W."/>
            <person name="Asai D.J."/>
            <person name="Bowman C.A."/>
            <person name="Russell D.A."/>
            <person name="Pope W.H."/>
            <person name="Jacobs-Sera D."/>
            <person name="Hendrix R.W."/>
            <person name="Hatfull G.F."/>
        </authorList>
    </citation>
    <scope>NUCLEOTIDE SEQUENCE</scope>
</reference>
<keyword evidence="7" id="KW-0547">Nucleotide-binding</keyword>
<keyword evidence="6" id="KW-0449">Lipoprotein</keyword>
<keyword evidence="12 14" id="KW-0472">Membrane</keyword>
<keyword evidence="8" id="KW-0256">Endoplasmic reticulum</keyword>
<dbReference type="Pfam" id="PF09439">
    <property type="entry name" value="SRPRB"/>
    <property type="match status" value="1"/>
</dbReference>
<dbReference type="GO" id="GO:0034067">
    <property type="term" value="P:protein localization to Golgi apparatus"/>
    <property type="evidence" value="ECO:0007669"/>
    <property type="project" value="TreeGrafter"/>
</dbReference>
<keyword evidence="11" id="KW-0342">GTP-binding</keyword>